<dbReference type="Gene3D" id="3.40.50.880">
    <property type="match status" value="1"/>
</dbReference>
<evidence type="ECO:0000256" key="1">
    <source>
        <dbReference type="ARBA" id="ARBA00008542"/>
    </source>
</evidence>
<evidence type="ECO:0000313" key="5">
    <source>
        <dbReference type="Proteomes" id="UP000247609"/>
    </source>
</evidence>
<dbReference type="Pfam" id="PF01965">
    <property type="entry name" value="DJ-1_PfpI"/>
    <property type="match status" value="1"/>
</dbReference>
<dbReference type="RefSeq" id="WP_110530829.1">
    <property type="nucleotide sequence ID" value="NZ_NOXG01000012.1"/>
</dbReference>
<dbReference type="InterPro" id="IPR029062">
    <property type="entry name" value="Class_I_gatase-like"/>
</dbReference>
<comment type="similarity">
    <text evidence="1">Belongs to the peptidase C56 family.</text>
</comment>
<protein>
    <submittedName>
        <fullName evidence="4">Protease</fullName>
    </submittedName>
</protein>
<dbReference type="GO" id="GO:0006508">
    <property type="term" value="P:proteolysis"/>
    <property type="evidence" value="ECO:0007669"/>
    <property type="project" value="UniProtKB-KW"/>
</dbReference>
<dbReference type="InterPro" id="IPR002818">
    <property type="entry name" value="DJ-1/PfpI"/>
</dbReference>
<dbReference type="AlphaFoldDB" id="A0A318Q8Z5"/>
<feature type="region of interest" description="Disordered" evidence="2">
    <location>
        <begin position="1"/>
        <end position="26"/>
    </location>
</feature>
<reference evidence="4 5" key="1">
    <citation type="submission" date="2017-07" db="EMBL/GenBank/DDBJ databases">
        <title>A draft genome sequence of Komagataeibacter sp. T5K1.</title>
        <authorList>
            <person name="Skraban J."/>
            <person name="Cleenwerck I."/>
            <person name="Vandamme P."/>
            <person name="Trcek J."/>
        </authorList>
    </citation>
    <scope>NUCLEOTIDE SEQUENCE [LARGE SCALE GENOMIC DNA]</scope>
    <source>
        <strain evidence="4 5">T5K1</strain>
    </source>
</reference>
<evidence type="ECO:0000256" key="2">
    <source>
        <dbReference type="SAM" id="MobiDB-lite"/>
    </source>
</evidence>
<dbReference type="Proteomes" id="UP000247609">
    <property type="component" value="Unassembled WGS sequence"/>
</dbReference>
<dbReference type="InterPro" id="IPR006286">
    <property type="entry name" value="C56_PfpI-like"/>
</dbReference>
<organism evidence="4 5">
    <name type="scientific">Novacetimonas pomaceti</name>
    <dbReference type="NCBI Taxonomy" id="2021998"/>
    <lineage>
        <taxon>Bacteria</taxon>
        <taxon>Pseudomonadati</taxon>
        <taxon>Pseudomonadota</taxon>
        <taxon>Alphaproteobacteria</taxon>
        <taxon>Acetobacterales</taxon>
        <taxon>Acetobacteraceae</taxon>
        <taxon>Novacetimonas</taxon>
    </lineage>
</organism>
<comment type="caution">
    <text evidence="4">The sequence shown here is derived from an EMBL/GenBank/DDBJ whole genome shotgun (WGS) entry which is preliminary data.</text>
</comment>
<dbReference type="GO" id="GO:0008233">
    <property type="term" value="F:peptidase activity"/>
    <property type="evidence" value="ECO:0007669"/>
    <property type="project" value="UniProtKB-KW"/>
</dbReference>
<accession>A0A318Q8Z5</accession>
<feature type="domain" description="DJ-1/PfpI" evidence="3">
    <location>
        <begin position="36"/>
        <end position="202"/>
    </location>
</feature>
<gene>
    <name evidence="4" type="ORF">CFR71_10310</name>
</gene>
<keyword evidence="4" id="KW-0378">Hydrolase</keyword>
<dbReference type="EMBL" id="NOXG01000012">
    <property type="protein sequence ID" value="PYD75220.1"/>
    <property type="molecule type" value="Genomic_DNA"/>
</dbReference>
<evidence type="ECO:0000259" key="3">
    <source>
        <dbReference type="Pfam" id="PF01965"/>
    </source>
</evidence>
<dbReference type="PANTHER" id="PTHR42733">
    <property type="entry name" value="DJ-1 PROTEIN"/>
    <property type="match status" value="1"/>
</dbReference>
<dbReference type="SUPFAM" id="SSF52317">
    <property type="entry name" value="Class I glutamine amidotransferase-like"/>
    <property type="match status" value="1"/>
</dbReference>
<dbReference type="NCBIfam" id="TIGR01382">
    <property type="entry name" value="PfpI"/>
    <property type="match status" value="1"/>
</dbReference>
<dbReference type="CDD" id="cd03134">
    <property type="entry name" value="GATase1_PfpI_like"/>
    <property type="match status" value="1"/>
</dbReference>
<dbReference type="PROSITE" id="PS51276">
    <property type="entry name" value="PEPTIDASE_C56_PFPI"/>
    <property type="match status" value="1"/>
</dbReference>
<name>A0A318Q8Z5_9PROT</name>
<evidence type="ECO:0000313" key="4">
    <source>
        <dbReference type="EMBL" id="PYD75220.1"/>
    </source>
</evidence>
<sequence>MILRNSRQTDAAMHVAAPPSDAATRRDGGSLAGLAIAILATNGVEEVELTDPAAALRQAGARTVLVSPQGGEIQAMEADVNPTNRYHVDMQVAQAHAHDFAGLVLPGGTTNPDHLRMDRDAVRFVREFVQEGKPVAAICHGAWTLIDAEGVRGHTMTSWPSLRTDLTNAGAHWVDRDVVTDGMLVTSRNPGDLKVFCPAIVAMFASAHAASRATTAQMTQGHAT</sequence>
<proteinExistence type="inferred from homology"/>
<keyword evidence="4" id="KW-0645">Protease</keyword>
<dbReference type="PANTHER" id="PTHR42733:SF12">
    <property type="entry name" value="PROTEINASE"/>
    <property type="match status" value="1"/>
</dbReference>